<feature type="domain" description="ABC transmembrane type-1" evidence="8">
    <location>
        <begin position="282"/>
        <end position="486"/>
    </location>
</feature>
<dbReference type="Gene3D" id="1.10.3720.10">
    <property type="entry name" value="MetI-like"/>
    <property type="match status" value="1"/>
</dbReference>
<keyword evidence="10" id="KW-1185">Reference proteome</keyword>
<evidence type="ECO:0000313" key="10">
    <source>
        <dbReference type="Proteomes" id="UP000184386"/>
    </source>
</evidence>
<sequence>MKRYIFFRILRSLISIILVTTVAYAMIFTLVPRNSIFIGDTTYSRLKGDPDKRTNYENTVYRKLGYIDFIQLDDIAQRITGKTEGTEFDAIMEGRDEVAIQKWEKENRGDGWEIYQLPVAKTYYATREIPVIQRVLRFYANIIDIDHPWKVNDPDNPDLPRYIRFENTPEAGFTLTGSGTQHKYLLYFNSSFPFIHQNIIHLNLGISYPTFQSRGVMDVIFSGQGKTDSREITFETGKTEVSSINIYSRQYQQTAQIDRLQRGRFKDNYTLTTNNYQDPSMAQISLSMGVIALIITYVIGLSAAVFMARHKGRWGDRIGVIIVTVLISVPSLAFIYLFRFIGNTVFGLPADFPVLGGQDIRSYILPTVILGLLSVSGLVIWVRRYMIDQASADYVHFARAKGLSEREISNNHILKNAMIPIVNQIPGAVILSIAGATITETVFAAPGMGKMLPDAIKAYNNSMVIGLVFIFTTLSIISVLLGDILMTIIDPRISLSVKKGAH</sequence>
<accession>A0A1M7CLL6</accession>
<dbReference type="EMBL" id="FRAC01000044">
    <property type="protein sequence ID" value="SHL68090.1"/>
    <property type="molecule type" value="Genomic_DNA"/>
</dbReference>
<keyword evidence="4 7" id="KW-0812">Transmembrane</keyword>
<dbReference type="SUPFAM" id="SSF161098">
    <property type="entry name" value="MetI-like"/>
    <property type="match status" value="1"/>
</dbReference>
<name>A0A1M7CLL6_9FIRM</name>
<gene>
    <name evidence="9" type="ORF">SAMN02745136_05453</name>
</gene>
<evidence type="ECO:0000256" key="2">
    <source>
        <dbReference type="ARBA" id="ARBA00022448"/>
    </source>
</evidence>
<dbReference type="GO" id="GO:0005886">
    <property type="term" value="C:plasma membrane"/>
    <property type="evidence" value="ECO:0007669"/>
    <property type="project" value="UniProtKB-SubCell"/>
</dbReference>
<dbReference type="Pfam" id="PF00528">
    <property type="entry name" value="BPD_transp_1"/>
    <property type="match status" value="1"/>
</dbReference>
<comment type="similarity">
    <text evidence="7">Belongs to the binding-protein-dependent transport system permease family.</text>
</comment>
<keyword evidence="6 7" id="KW-0472">Membrane</keyword>
<dbReference type="AlphaFoldDB" id="A0A1M7CLL6"/>
<comment type="subcellular location">
    <subcellularLocation>
        <location evidence="1 7">Cell membrane</location>
        <topology evidence="1 7">Multi-pass membrane protein</topology>
    </subcellularLocation>
</comment>
<organism evidence="9 10">
    <name type="scientific">Anaerocolumna jejuensis DSM 15929</name>
    <dbReference type="NCBI Taxonomy" id="1121322"/>
    <lineage>
        <taxon>Bacteria</taxon>
        <taxon>Bacillati</taxon>
        <taxon>Bacillota</taxon>
        <taxon>Clostridia</taxon>
        <taxon>Lachnospirales</taxon>
        <taxon>Lachnospiraceae</taxon>
        <taxon>Anaerocolumna</taxon>
    </lineage>
</organism>
<reference evidence="9 10" key="1">
    <citation type="submission" date="2016-11" db="EMBL/GenBank/DDBJ databases">
        <authorList>
            <person name="Jaros S."/>
            <person name="Januszkiewicz K."/>
            <person name="Wedrychowicz H."/>
        </authorList>
    </citation>
    <scope>NUCLEOTIDE SEQUENCE [LARGE SCALE GENOMIC DNA]</scope>
    <source>
        <strain evidence="9 10">DSM 15929</strain>
    </source>
</reference>
<dbReference type="InterPro" id="IPR035906">
    <property type="entry name" value="MetI-like_sf"/>
</dbReference>
<keyword evidence="3" id="KW-1003">Cell membrane</keyword>
<dbReference type="RefSeq" id="WP_073280347.1">
    <property type="nucleotide sequence ID" value="NZ_FRAC01000044.1"/>
</dbReference>
<dbReference type="InterPro" id="IPR000515">
    <property type="entry name" value="MetI-like"/>
</dbReference>
<evidence type="ECO:0000313" key="9">
    <source>
        <dbReference type="EMBL" id="SHL68090.1"/>
    </source>
</evidence>
<dbReference type="CDD" id="cd06261">
    <property type="entry name" value="TM_PBP2"/>
    <property type="match status" value="1"/>
</dbReference>
<keyword evidence="2 7" id="KW-0813">Transport</keyword>
<feature type="transmembrane region" description="Helical" evidence="7">
    <location>
        <begin position="12"/>
        <end position="31"/>
    </location>
</feature>
<evidence type="ECO:0000256" key="3">
    <source>
        <dbReference type="ARBA" id="ARBA00022475"/>
    </source>
</evidence>
<proteinExistence type="inferred from homology"/>
<dbReference type="PANTHER" id="PTHR30465:SF0">
    <property type="entry name" value="OLIGOPEPTIDE TRANSPORT SYSTEM PERMEASE PROTEIN APPB"/>
    <property type="match status" value="1"/>
</dbReference>
<evidence type="ECO:0000256" key="5">
    <source>
        <dbReference type="ARBA" id="ARBA00022989"/>
    </source>
</evidence>
<feature type="transmembrane region" description="Helical" evidence="7">
    <location>
        <begin position="284"/>
        <end position="306"/>
    </location>
</feature>
<keyword evidence="5 7" id="KW-1133">Transmembrane helix</keyword>
<evidence type="ECO:0000256" key="7">
    <source>
        <dbReference type="RuleBase" id="RU363032"/>
    </source>
</evidence>
<evidence type="ECO:0000256" key="4">
    <source>
        <dbReference type="ARBA" id="ARBA00022692"/>
    </source>
</evidence>
<evidence type="ECO:0000256" key="6">
    <source>
        <dbReference type="ARBA" id="ARBA00023136"/>
    </source>
</evidence>
<dbReference type="GO" id="GO:0055085">
    <property type="term" value="P:transmembrane transport"/>
    <property type="evidence" value="ECO:0007669"/>
    <property type="project" value="InterPro"/>
</dbReference>
<dbReference type="OrthoDB" id="9769919at2"/>
<evidence type="ECO:0000259" key="8">
    <source>
        <dbReference type="PROSITE" id="PS50928"/>
    </source>
</evidence>
<feature type="transmembrane region" description="Helical" evidence="7">
    <location>
        <begin position="318"/>
        <end position="342"/>
    </location>
</feature>
<protein>
    <submittedName>
        <fullName evidence="9">Oligopeptide transport system permease protein</fullName>
    </submittedName>
</protein>
<evidence type="ECO:0000256" key="1">
    <source>
        <dbReference type="ARBA" id="ARBA00004651"/>
    </source>
</evidence>
<feature type="transmembrane region" description="Helical" evidence="7">
    <location>
        <begin position="362"/>
        <end position="382"/>
    </location>
</feature>
<dbReference type="STRING" id="1121322.SAMN02745136_05453"/>
<dbReference type="PROSITE" id="PS50928">
    <property type="entry name" value="ABC_TM1"/>
    <property type="match status" value="1"/>
</dbReference>
<feature type="transmembrane region" description="Helical" evidence="7">
    <location>
        <begin position="465"/>
        <end position="489"/>
    </location>
</feature>
<dbReference type="Proteomes" id="UP000184386">
    <property type="component" value="Unassembled WGS sequence"/>
</dbReference>
<feature type="transmembrane region" description="Helical" evidence="7">
    <location>
        <begin position="425"/>
        <end position="445"/>
    </location>
</feature>
<dbReference type="PANTHER" id="PTHR30465">
    <property type="entry name" value="INNER MEMBRANE ABC TRANSPORTER"/>
    <property type="match status" value="1"/>
</dbReference>